<dbReference type="GO" id="GO:0006120">
    <property type="term" value="P:mitochondrial electron transport, NADH to ubiquinone"/>
    <property type="evidence" value="ECO:0007669"/>
    <property type="project" value="InterPro"/>
</dbReference>
<keyword evidence="4" id="KW-1133">Transmembrane helix</keyword>
<dbReference type="PANTHER" id="PTHR21382:SF1">
    <property type="entry name" value="NADH DEHYDROGENASE [UBIQUINONE] 1 ALPHA SUBCOMPLEX SUBUNIT 11"/>
    <property type="match status" value="1"/>
</dbReference>
<keyword evidence="6" id="KW-0472">Membrane</keyword>
<reference evidence="7" key="1">
    <citation type="submission" date="2022-07" db="EMBL/GenBank/DDBJ databases">
        <title>Phylogenomic reconstructions and comparative analyses of Kickxellomycotina fungi.</title>
        <authorList>
            <person name="Reynolds N.K."/>
            <person name="Stajich J.E."/>
            <person name="Barry K."/>
            <person name="Grigoriev I.V."/>
            <person name="Crous P."/>
            <person name="Smith M.E."/>
        </authorList>
    </citation>
    <scope>NUCLEOTIDE SEQUENCE</scope>
    <source>
        <strain evidence="7">RSA 861</strain>
    </source>
</reference>
<accession>A0A9W7ZVP6</accession>
<keyword evidence="8" id="KW-1185">Reference proteome</keyword>
<evidence type="ECO:0000256" key="4">
    <source>
        <dbReference type="ARBA" id="ARBA00022989"/>
    </source>
</evidence>
<dbReference type="Proteomes" id="UP001150569">
    <property type="component" value="Unassembled WGS sequence"/>
</dbReference>
<dbReference type="GO" id="GO:0045271">
    <property type="term" value="C:respiratory chain complex I"/>
    <property type="evidence" value="ECO:0007669"/>
    <property type="project" value="InterPro"/>
</dbReference>
<dbReference type="EMBL" id="JANBPT010000703">
    <property type="protein sequence ID" value="KAJ1914135.1"/>
    <property type="molecule type" value="Genomic_DNA"/>
</dbReference>
<protein>
    <recommendedName>
        <fullName evidence="9">Complex I-B14.7</fullName>
    </recommendedName>
</protein>
<name>A0A9W7ZVP6_9FUNG</name>
<dbReference type="GO" id="GO:0005743">
    <property type="term" value="C:mitochondrial inner membrane"/>
    <property type="evidence" value="ECO:0007669"/>
    <property type="project" value="UniProtKB-SubCell"/>
</dbReference>
<keyword evidence="5" id="KW-0496">Mitochondrion</keyword>
<gene>
    <name evidence="7" type="ORF">IWQ60_008930</name>
</gene>
<comment type="caution">
    <text evidence="7">The sequence shown here is derived from an EMBL/GenBank/DDBJ whole genome shotgun (WGS) entry which is preliminary data.</text>
</comment>
<evidence type="ECO:0000256" key="1">
    <source>
        <dbReference type="ARBA" id="ARBA00004448"/>
    </source>
</evidence>
<evidence type="ECO:0000313" key="8">
    <source>
        <dbReference type="Proteomes" id="UP001150569"/>
    </source>
</evidence>
<evidence type="ECO:0000256" key="2">
    <source>
        <dbReference type="ARBA" id="ARBA00022692"/>
    </source>
</evidence>
<sequence>MSNPLNQVDLEAIKTEKAYTPKEWPLESIKAAGMGAFSGFCVSSFLTHIQSHNAGAAGVFTRTGYLMPYLAALGGIYAATEGIASNVREEDDFANAAMAGCVTGVLAGARNKSVPLMTGGCLVLGVSMGAYKYFGGFGTNLRGMSKEEVLKYRREHLRLE</sequence>
<evidence type="ECO:0000256" key="5">
    <source>
        <dbReference type="ARBA" id="ARBA00023128"/>
    </source>
</evidence>
<dbReference type="InterPro" id="IPR039205">
    <property type="entry name" value="NDUFA11"/>
</dbReference>
<evidence type="ECO:0000256" key="6">
    <source>
        <dbReference type="ARBA" id="ARBA00023136"/>
    </source>
</evidence>
<dbReference type="PANTHER" id="PTHR21382">
    <property type="entry name" value="NADH-UBIQUINONE OXIDOREDUCTASE SUBUNIT"/>
    <property type="match status" value="1"/>
</dbReference>
<comment type="subcellular location">
    <subcellularLocation>
        <location evidence="1">Mitochondrion inner membrane</location>
        <topology evidence="1">Multi-pass membrane protein</topology>
    </subcellularLocation>
</comment>
<keyword evidence="2" id="KW-0812">Transmembrane</keyword>
<evidence type="ECO:0000313" key="7">
    <source>
        <dbReference type="EMBL" id="KAJ1914135.1"/>
    </source>
</evidence>
<dbReference type="AlphaFoldDB" id="A0A9W7ZVP6"/>
<evidence type="ECO:0008006" key="9">
    <source>
        <dbReference type="Google" id="ProtNLM"/>
    </source>
</evidence>
<proteinExistence type="predicted"/>
<dbReference type="OrthoDB" id="1913277at2759"/>
<evidence type="ECO:0000256" key="3">
    <source>
        <dbReference type="ARBA" id="ARBA00022792"/>
    </source>
</evidence>
<organism evidence="7 8">
    <name type="scientific">Tieghemiomyces parasiticus</name>
    <dbReference type="NCBI Taxonomy" id="78921"/>
    <lineage>
        <taxon>Eukaryota</taxon>
        <taxon>Fungi</taxon>
        <taxon>Fungi incertae sedis</taxon>
        <taxon>Zoopagomycota</taxon>
        <taxon>Kickxellomycotina</taxon>
        <taxon>Dimargaritomycetes</taxon>
        <taxon>Dimargaritales</taxon>
        <taxon>Dimargaritaceae</taxon>
        <taxon>Tieghemiomyces</taxon>
    </lineage>
</organism>
<keyword evidence="3" id="KW-0999">Mitochondrion inner membrane</keyword>